<reference evidence="5 6" key="1">
    <citation type="journal article" date="2015" name="Nature">
        <title>rRNA introns, odd ribosomes, and small enigmatic genomes across a large radiation of phyla.</title>
        <authorList>
            <person name="Brown C.T."/>
            <person name="Hug L.A."/>
            <person name="Thomas B.C."/>
            <person name="Sharon I."/>
            <person name="Castelle C.J."/>
            <person name="Singh A."/>
            <person name="Wilkins M.J."/>
            <person name="Williams K.H."/>
            <person name="Banfield J.F."/>
        </authorList>
    </citation>
    <scope>NUCLEOTIDE SEQUENCE [LARGE SCALE GENOMIC DNA]</scope>
</reference>
<dbReference type="GO" id="GO:0016757">
    <property type="term" value="F:glycosyltransferase activity"/>
    <property type="evidence" value="ECO:0007669"/>
    <property type="project" value="UniProtKB-KW"/>
</dbReference>
<evidence type="ECO:0000256" key="3">
    <source>
        <dbReference type="ARBA" id="ARBA00022679"/>
    </source>
</evidence>
<dbReference type="EMBL" id="LCRN01000061">
    <property type="protein sequence ID" value="KKW34718.1"/>
    <property type="molecule type" value="Genomic_DNA"/>
</dbReference>
<evidence type="ECO:0000313" key="6">
    <source>
        <dbReference type="Proteomes" id="UP000033865"/>
    </source>
</evidence>
<comment type="similarity">
    <text evidence="1">Belongs to the glycosyltransferase 2 family.</text>
</comment>
<dbReference type="SUPFAM" id="SSF53448">
    <property type="entry name" value="Nucleotide-diphospho-sugar transferases"/>
    <property type="match status" value="1"/>
</dbReference>
<organism evidence="5 6">
    <name type="scientific">Candidatus Uhrbacteria bacterium GW2011_GWC2_53_7</name>
    <dbReference type="NCBI Taxonomy" id="1618986"/>
    <lineage>
        <taxon>Bacteria</taxon>
        <taxon>Candidatus Uhriibacteriota</taxon>
    </lineage>
</organism>
<keyword evidence="2" id="KW-0328">Glycosyltransferase</keyword>
<feature type="domain" description="Glycosyltransferase 2-like" evidence="4">
    <location>
        <begin position="10"/>
        <end position="120"/>
    </location>
</feature>
<evidence type="ECO:0000256" key="1">
    <source>
        <dbReference type="ARBA" id="ARBA00006739"/>
    </source>
</evidence>
<evidence type="ECO:0000313" key="5">
    <source>
        <dbReference type="EMBL" id="KKW34718.1"/>
    </source>
</evidence>
<keyword evidence="3 5" id="KW-0808">Transferase</keyword>
<evidence type="ECO:0000256" key="2">
    <source>
        <dbReference type="ARBA" id="ARBA00022676"/>
    </source>
</evidence>
<dbReference type="Proteomes" id="UP000033865">
    <property type="component" value="Unassembled WGS sequence"/>
</dbReference>
<dbReference type="Pfam" id="PF00535">
    <property type="entry name" value="Glycos_transf_2"/>
    <property type="match status" value="1"/>
</dbReference>
<gene>
    <name evidence="5" type="ORF">UY82_C0061G0001</name>
</gene>
<comment type="caution">
    <text evidence="5">The sequence shown here is derived from an EMBL/GenBank/DDBJ whole genome shotgun (WGS) entry which is preliminary data.</text>
</comment>
<dbReference type="InterPro" id="IPR001173">
    <property type="entry name" value="Glyco_trans_2-like"/>
</dbReference>
<protein>
    <submittedName>
        <fullName evidence="5">Glycosyl transferase family protein</fullName>
    </submittedName>
</protein>
<sequence>MTSRVSFNLVTWNGARYLPDLFASLENRTLKDMAIRIVDNASDDGTMDLLRHLPNATVIRNARNLGFAAAHNQAIRLSLDKWAGEDLSRCYVIVANQDVVLTPECLERLALSLEADRSAGSAQGKILRAFLEHPEDDYLAQTICADRVDSTGLRPSRLPRRTG</sequence>
<dbReference type="PANTHER" id="PTHR43179">
    <property type="entry name" value="RHAMNOSYLTRANSFERASE WBBL"/>
    <property type="match status" value="1"/>
</dbReference>
<dbReference type="AlphaFoldDB" id="A0A0G1XU69"/>
<accession>A0A0G1XU69</accession>
<dbReference type="PANTHER" id="PTHR43179:SF12">
    <property type="entry name" value="GALACTOFURANOSYLTRANSFERASE GLFT2"/>
    <property type="match status" value="1"/>
</dbReference>
<dbReference type="Gene3D" id="3.90.550.10">
    <property type="entry name" value="Spore Coat Polysaccharide Biosynthesis Protein SpsA, Chain A"/>
    <property type="match status" value="1"/>
</dbReference>
<evidence type="ECO:0000259" key="4">
    <source>
        <dbReference type="Pfam" id="PF00535"/>
    </source>
</evidence>
<proteinExistence type="inferred from homology"/>
<name>A0A0G1XU69_9BACT</name>
<dbReference type="InterPro" id="IPR029044">
    <property type="entry name" value="Nucleotide-diphossugar_trans"/>
</dbReference>